<keyword evidence="3" id="KW-1185">Reference proteome</keyword>
<accession>A0A2B7YKH7</accession>
<name>A0A2B7YKH7_POLH7</name>
<evidence type="ECO:0000313" key="2">
    <source>
        <dbReference type="EMBL" id="PGH21338.1"/>
    </source>
</evidence>
<evidence type="ECO:0000313" key="3">
    <source>
        <dbReference type="Proteomes" id="UP000224634"/>
    </source>
</evidence>
<dbReference type="STRING" id="1447883.A0A2B7YKH7"/>
<reference evidence="2 3" key="1">
    <citation type="submission" date="2017-10" db="EMBL/GenBank/DDBJ databases">
        <title>Comparative genomics in systemic dimorphic fungi from Ajellomycetaceae.</title>
        <authorList>
            <person name="Munoz J.F."/>
            <person name="Mcewen J.G."/>
            <person name="Clay O.K."/>
            <person name="Cuomo C.A."/>
        </authorList>
    </citation>
    <scope>NUCLEOTIDE SEQUENCE [LARGE SCALE GENOMIC DNA]</scope>
    <source>
        <strain evidence="2 3">UAMH7299</strain>
    </source>
</reference>
<sequence length="507" mass="55847">MYIYFGYMHYKPYAIYEPFYLVIETEFKFGAPVRAFWQWTVDANGNKNVDKLSLGMIDCAEATDSPTTGTTYGVFYDLYYPFDIFIGDDDSKIALTVWSRTSSSLRRFNRRTTAPDYDPVIALPNIRYYGLGSLYGNLFAMIVPENLCQDSLIWVACEDDTSIYYWYSRMTAVGQTDSTLTVTLVKEASADMSVRIERPSSHASVLSSRRTHTDANAIDSKPRASPSALAHQDMQLKAGQRSQYGYEVGELSLRTLTTGTNDAGADGQAVLCRLQESGSSVKGKVLAGAGMGLAALGMVPLGGFSTPVAVYGLLLAGVGLYDAFNDGSGEVEQLLFPDDRMERRTSAGIPIGDDNDLIVTYAEIKDKVLSFRVGMKEKTGTTTISLKEVLNEKDLFKTMLEISWPDFEGKAIQACKFVKVKNLVPYFSPGQTLASLSDATFYNLADGQIISDAGGKEKLYDTLSATPSSWTNTVQLQSIQHECYIGPRVRKKLNPHTLSLSPEQISS</sequence>
<proteinExistence type="predicted"/>
<evidence type="ECO:0000256" key="1">
    <source>
        <dbReference type="SAM" id="MobiDB-lite"/>
    </source>
</evidence>
<dbReference type="AlphaFoldDB" id="A0A2B7YKH7"/>
<protein>
    <submittedName>
        <fullName evidence="2">Uncharacterized protein</fullName>
    </submittedName>
</protein>
<dbReference type="EMBL" id="PDNA01000037">
    <property type="protein sequence ID" value="PGH21338.1"/>
    <property type="molecule type" value="Genomic_DNA"/>
</dbReference>
<organism evidence="2 3">
    <name type="scientific">Polytolypa hystricis (strain UAMH7299)</name>
    <dbReference type="NCBI Taxonomy" id="1447883"/>
    <lineage>
        <taxon>Eukaryota</taxon>
        <taxon>Fungi</taxon>
        <taxon>Dikarya</taxon>
        <taxon>Ascomycota</taxon>
        <taxon>Pezizomycotina</taxon>
        <taxon>Eurotiomycetes</taxon>
        <taxon>Eurotiomycetidae</taxon>
        <taxon>Onygenales</taxon>
        <taxon>Onygenales incertae sedis</taxon>
        <taxon>Polytolypa</taxon>
    </lineage>
</organism>
<comment type="caution">
    <text evidence="2">The sequence shown here is derived from an EMBL/GenBank/DDBJ whole genome shotgun (WGS) entry which is preliminary data.</text>
</comment>
<dbReference type="OrthoDB" id="5595663at2759"/>
<dbReference type="Proteomes" id="UP000224634">
    <property type="component" value="Unassembled WGS sequence"/>
</dbReference>
<feature type="region of interest" description="Disordered" evidence="1">
    <location>
        <begin position="200"/>
        <end position="229"/>
    </location>
</feature>
<gene>
    <name evidence="2" type="ORF">AJ80_03389</name>
</gene>